<name>A0ABP7IHU7_9ACTN</name>
<dbReference type="Proteomes" id="UP001500888">
    <property type="component" value="Unassembled WGS sequence"/>
</dbReference>
<gene>
    <name evidence="4" type="ORF">GCM10022226_44160</name>
</gene>
<protein>
    <submittedName>
        <fullName evidence="4">LuxR family transcriptional regulator</fullName>
    </submittedName>
</protein>
<proteinExistence type="predicted"/>
<organism evidence="4 5">
    <name type="scientific">Sphaerisporangium flaviroseum</name>
    <dbReference type="NCBI Taxonomy" id="509199"/>
    <lineage>
        <taxon>Bacteria</taxon>
        <taxon>Bacillati</taxon>
        <taxon>Actinomycetota</taxon>
        <taxon>Actinomycetes</taxon>
        <taxon>Streptosporangiales</taxon>
        <taxon>Streptosporangiaceae</taxon>
        <taxon>Sphaerisporangium</taxon>
    </lineage>
</organism>
<dbReference type="SUPFAM" id="SSF52540">
    <property type="entry name" value="P-loop containing nucleoside triphosphate hydrolases"/>
    <property type="match status" value="1"/>
</dbReference>
<dbReference type="InterPro" id="IPR027417">
    <property type="entry name" value="P-loop_NTPase"/>
</dbReference>
<dbReference type="PRINTS" id="PR00038">
    <property type="entry name" value="HTHLUXR"/>
</dbReference>
<sequence length="920" mass="96588">MRGRAAGGHYGEGFVGRERELARLREAWEAATRGEARVVGVAGDPGIGKTTLVRHFLRGADPKTVVWASGDQDEAALPWAVLTQITGALPGSMAMPPGGPVDPCLAGQALARDLQDRGGLILVVDDAHWADHPSMSVLRLAARRLAGGAVLIIVAYQTPGELSTLTCQGPFPELGDAWGRLLDSDRGLLLTLPGMSASELVRLAVACGHPHLSPAGAARLHEHTAGNPMHARHLLDELPMRSITYGHGPLPAPRSVAAAVRARLASCRPPARELVAAGAVLGRSFSLARVRELTGRAGTAEAAAEAIRAGLLEEVPGSAGHELAFTGTLVRGLAYHDLDVADRRELHHRAAAHGGPAALWHRIAAAERPDERLAADIEREAHARLARGEIGLAAVYLRQALDLTPEGPARAPRLLTTVETLLVAGDVAAALDHQGELAEVAPGAWRDYVLGYQLLLSGRIPEARQRLRRSLATLREGTGASAADPTDLEARVATQLAIIAVVTASYTEMVEYGSVAVATAREPWVAAFGWFASSVGLALAGRAPEALAALARADAPGAPFGLDGLVARGMIRLWTDDLEGARRDLTAAVRRAAHGETLRIGQALGFLGEVQYRMGALGEAVLHAELAVGDAEENDRVWDYAMVHALAGYPLAAQAAWERAEAHVEQAATWARTVGTAAGLTYASAGEAALAQARGDAPRLLAVAEGVPDAYPAPEPGTHLLGPLLADALSQLGRPTKAAEALDAFLARAGPTGRLSIQVCVARVSAQIAMAQGDPDRALRECRRAIPLARAAGLRLEAARLHLLMGGCLEVAGRRAAAERALRSALHQFTAMGAAAYVAQTLQAAGHAGLSLDGPPAPLGTLTPAERAVVTLVCQGLSNREIAERLVLSRKTVEFHLTNVYRRLDVTTRRDLRQVVTGPG</sequence>
<dbReference type="SUPFAM" id="SSF46894">
    <property type="entry name" value="C-terminal effector domain of the bipartite response regulators"/>
    <property type="match status" value="1"/>
</dbReference>
<keyword evidence="2" id="KW-0067">ATP-binding</keyword>
<dbReference type="InterPro" id="IPR036388">
    <property type="entry name" value="WH-like_DNA-bd_sf"/>
</dbReference>
<evidence type="ECO:0000313" key="5">
    <source>
        <dbReference type="Proteomes" id="UP001500888"/>
    </source>
</evidence>
<dbReference type="InterPro" id="IPR011990">
    <property type="entry name" value="TPR-like_helical_dom_sf"/>
</dbReference>
<dbReference type="SMART" id="SM00421">
    <property type="entry name" value="HTH_LUXR"/>
    <property type="match status" value="1"/>
</dbReference>
<keyword evidence="5" id="KW-1185">Reference proteome</keyword>
<feature type="domain" description="HTH luxR-type" evidence="3">
    <location>
        <begin position="855"/>
        <end position="920"/>
    </location>
</feature>
<reference evidence="5" key="1">
    <citation type="journal article" date="2019" name="Int. J. Syst. Evol. Microbiol.">
        <title>The Global Catalogue of Microorganisms (GCM) 10K type strain sequencing project: providing services to taxonomists for standard genome sequencing and annotation.</title>
        <authorList>
            <consortium name="The Broad Institute Genomics Platform"/>
            <consortium name="The Broad Institute Genome Sequencing Center for Infectious Disease"/>
            <person name="Wu L."/>
            <person name="Ma J."/>
        </authorList>
    </citation>
    <scope>NUCLEOTIDE SEQUENCE [LARGE SCALE GENOMIC DNA]</scope>
    <source>
        <strain evidence="5">JCM 16908</strain>
    </source>
</reference>
<evidence type="ECO:0000259" key="3">
    <source>
        <dbReference type="PROSITE" id="PS50043"/>
    </source>
</evidence>
<dbReference type="SUPFAM" id="SSF48452">
    <property type="entry name" value="TPR-like"/>
    <property type="match status" value="2"/>
</dbReference>
<dbReference type="PANTHER" id="PTHR16305:SF35">
    <property type="entry name" value="TRANSCRIPTIONAL ACTIVATOR DOMAIN"/>
    <property type="match status" value="1"/>
</dbReference>
<dbReference type="PANTHER" id="PTHR16305">
    <property type="entry name" value="TESTICULAR SOLUBLE ADENYLYL CYCLASE"/>
    <property type="match status" value="1"/>
</dbReference>
<evidence type="ECO:0000256" key="2">
    <source>
        <dbReference type="ARBA" id="ARBA00022840"/>
    </source>
</evidence>
<dbReference type="CDD" id="cd06170">
    <property type="entry name" value="LuxR_C_like"/>
    <property type="match status" value="1"/>
</dbReference>
<accession>A0ABP7IHU7</accession>
<dbReference type="PROSITE" id="PS00622">
    <property type="entry name" value="HTH_LUXR_1"/>
    <property type="match status" value="1"/>
</dbReference>
<dbReference type="InterPro" id="IPR016032">
    <property type="entry name" value="Sig_transdc_resp-reg_C-effctor"/>
</dbReference>
<dbReference type="EMBL" id="BAAAZR010000010">
    <property type="protein sequence ID" value="GAA3818816.1"/>
    <property type="molecule type" value="Genomic_DNA"/>
</dbReference>
<dbReference type="Gene3D" id="1.10.10.10">
    <property type="entry name" value="Winged helix-like DNA-binding domain superfamily/Winged helix DNA-binding domain"/>
    <property type="match status" value="1"/>
</dbReference>
<dbReference type="Gene3D" id="1.25.40.10">
    <property type="entry name" value="Tetratricopeptide repeat domain"/>
    <property type="match status" value="2"/>
</dbReference>
<dbReference type="InterPro" id="IPR000792">
    <property type="entry name" value="Tscrpt_reg_LuxR_C"/>
</dbReference>
<keyword evidence="1" id="KW-0547">Nucleotide-binding</keyword>
<dbReference type="Gene3D" id="3.40.50.300">
    <property type="entry name" value="P-loop containing nucleotide triphosphate hydrolases"/>
    <property type="match status" value="1"/>
</dbReference>
<dbReference type="Pfam" id="PF13191">
    <property type="entry name" value="AAA_16"/>
    <property type="match status" value="1"/>
</dbReference>
<evidence type="ECO:0000256" key="1">
    <source>
        <dbReference type="ARBA" id="ARBA00022741"/>
    </source>
</evidence>
<evidence type="ECO:0000313" key="4">
    <source>
        <dbReference type="EMBL" id="GAA3818816.1"/>
    </source>
</evidence>
<comment type="caution">
    <text evidence="4">The sequence shown here is derived from an EMBL/GenBank/DDBJ whole genome shotgun (WGS) entry which is preliminary data.</text>
</comment>
<dbReference type="InterPro" id="IPR041664">
    <property type="entry name" value="AAA_16"/>
</dbReference>
<dbReference type="Pfam" id="PF00196">
    <property type="entry name" value="GerE"/>
    <property type="match status" value="1"/>
</dbReference>
<dbReference type="RefSeq" id="WP_344943196.1">
    <property type="nucleotide sequence ID" value="NZ_BAAAZR010000010.1"/>
</dbReference>
<dbReference type="PROSITE" id="PS50043">
    <property type="entry name" value="HTH_LUXR_2"/>
    <property type="match status" value="1"/>
</dbReference>